<name>N8YDQ9_ACIGI</name>
<dbReference type="PATRIC" id="fig|1217656.3.peg.2104"/>
<accession>N8YDQ9</accession>
<evidence type="ECO:0000313" key="3">
    <source>
        <dbReference type="Proteomes" id="UP000013148"/>
    </source>
</evidence>
<keyword evidence="3" id="KW-1185">Reference proteome</keyword>
<organism evidence="2 3">
    <name type="scientific">Acinetobacter guillouiae NIPH 991</name>
    <dbReference type="NCBI Taxonomy" id="1217656"/>
    <lineage>
        <taxon>Bacteria</taxon>
        <taxon>Pseudomonadati</taxon>
        <taxon>Pseudomonadota</taxon>
        <taxon>Gammaproteobacteria</taxon>
        <taxon>Moraxellales</taxon>
        <taxon>Moraxellaceae</taxon>
        <taxon>Acinetobacter</taxon>
    </lineage>
</organism>
<comment type="caution">
    <text evidence="2">The sequence shown here is derived from an EMBL/GenBank/DDBJ whole genome shotgun (WGS) entry which is preliminary data.</text>
</comment>
<dbReference type="RefSeq" id="WP_004819925.1">
    <property type="nucleotide sequence ID" value="NZ_KB849456.1"/>
</dbReference>
<evidence type="ECO:0000256" key="1">
    <source>
        <dbReference type="SAM" id="SignalP"/>
    </source>
</evidence>
<gene>
    <name evidence="2" type="ORF">F964_02154</name>
</gene>
<proteinExistence type="predicted"/>
<keyword evidence="1" id="KW-0732">Signal</keyword>
<dbReference type="Proteomes" id="UP000013148">
    <property type="component" value="Unassembled WGS sequence"/>
</dbReference>
<feature type="signal peptide" evidence="1">
    <location>
        <begin position="1"/>
        <end position="26"/>
    </location>
</feature>
<evidence type="ECO:0000313" key="2">
    <source>
        <dbReference type="EMBL" id="ENV17440.1"/>
    </source>
</evidence>
<reference evidence="2 3" key="1">
    <citation type="submission" date="2013-02" db="EMBL/GenBank/DDBJ databases">
        <title>The Genome Sequence of Acinetobacter guillouiae NIPH 991.</title>
        <authorList>
            <consortium name="The Broad Institute Genome Sequencing Platform"/>
            <consortium name="The Broad Institute Genome Sequencing Center for Infectious Disease"/>
            <person name="Cerqueira G."/>
            <person name="Feldgarden M."/>
            <person name="Courvalin P."/>
            <person name="Perichon B."/>
            <person name="Grillot-Courvalin C."/>
            <person name="Clermont D."/>
            <person name="Rocha E."/>
            <person name="Yoon E.-J."/>
            <person name="Nemec A."/>
            <person name="Walker B."/>
            <person name="Young S.K."/>
            <person name="Zeng Q."/>
            <person name="Gargeya S."/>
            <person name="Fitzgerald M."/>
            <person name="Haas B."/>
            <person name="Abouelleil A."/>
            <person name="Alvarado L."/>
            <person name="Arachchi H.M."/>
            <person name="Berlin A.M."/>
            <person name="Chapman S.B."/>
            <person name="Dewar J."/>
            <person name="Goldberg J."/>
            <person name="Griggs A."/>
            <person name="Gujja S."/>
            <person name="Hansen M."/>
            <person name="Howarth C."/>
            <person name="Imamovic A."/>
            <person name="Larimer J."/>
            <person name="McCowan C."/>
            <person name="Murphy C."/>
            <person name="Neiman D."/>
            <person name="Pearson M."/>
            <person name="Priest M."/>
            <person name="Roberts A."/>
            <person name="Saif S."/>
            <person name="Shea T."/>
            <person name="Sisk P."/>
            <person name="Sykes S."/>
            <person name="Wortman J."/>
            <person name="Nusbaum C."/>
            <person name="Birren B."/>
        </authorList>
    </citation>
    <scope>NUCLEOTIDE SEQUENCE [LARGE SCALE GENOMIC DNA]</scope>
    <source>
        <strain evidence="2 3">NIPH 991</strain>
    </source>
</reference>
<dbReference type="HOGENOM" id="CLU_3039408_0_0_6"/>
<sequence length="54" mass="5968">MRAILQRSLMSVICLGTLMITTQSWADASKMLNKTDPQTVEKTPIQCSIKPCNA</sequence>
<feature type="chain" id="PRO_5004136911" evidence="1">
    <location>
        <begin position="27"/>
        <end position="54"/>
    </location>
</feature>
<protein>
    <submittedName>
        <fullName evidence="2">Uncharacterized protein</fullName>
    </submittedName>
</protein>
<dbReference type="EMBL" id="APPJ01000010">
    <property type="protein sequence ID" value="ENV17440.1"/>
    <property type="molecule type" value="Genomic_DNA"/>
</dbReference>
<dbReference type="AlphaFoldDB" id="N8YDQ9"/>